<dbReference type="SUPFAM" id="SSF55383">
    <property type="entry name" value="Copper amine oxidase, domain N"/>
    <property type="match status" value="1"/>
</dbReference>
<dbReference type="InterPro" id="IPR012854">
    <property type="entry name" value="Cu_amine_oxidase-like_N"/>
</dbReference>
<evidence type="ECO:0000259" key="1">
    <source>
        <dbReference type="Pfam" id="PF07833"/>
    </source>
</evidence>
<dbReference type="InterPro" id="IPR036582">
    <property type="entry name" value="Mao_N_sf"/>
</dbReference>
<accession>A0A2V5K4W0</accession>
<gene>
    <name evidence="2" type="ORF">DLM86_12310</name>
</gene>
<keyword evidence="3" id="KW-1185">Reference proteome</keyword>
<evidence type="ECO:0000313" key="3">
    <source>
        <dbReference type="Proteomes" id="UP000247476"/>
    </source>
</evidence>
<proteinExistence type="predicted"/>
<dbReference type="Pfam" id="PF07833">
    <property type="entry name" value="Cu_amine_oxidN1"/>
    <property type="match status" value="1"/>
</dbReference>
<sequence>MGRGEPFMKKFAAGLLCGVALCLGTAGYAEEVREWSRFPVKLKVNDKPASLDDKPIFNYDGSAYVPLRPFAERLGASVSFDAATGTITVMHNESNRPVLRDEDYPSLSVGVAGIGRNGEYKIVDAYLLLDSSDDRIQSERLMQTRVRLHFYDRNDKRLGTSEKLITLGGWADNPFQVVPFQGVVDGDIDSYAYAKLDVVYFGDPIEDFNGGITD</sequence>
<feature type="domain" description="Copper amine oxidase-like N-terminal" evidence="1">
    <location>
        <begin position="43"/>
        <end position="93"/>
    </location>
</feature>
<evidence type="ECO:0000313" key="2">
    <source>
        <dbReference type="EMBL" id="PYI54258.1"/>
    </source>
</evidence>
<organism evidence="2 3">
    <name type="scientific">Paenibacillus flagellatus</name>
    <dbReference type="NCBI Taxonomy" id="2211139"/>
    <lineage>
        <taxon>Bacteria</taxon>
        <taxon>Bacillati</taxon>
        <taxon>Bacillota</taxon>
        <taxon>Bacilli</taxon>
        <taxon>Bacillales</taxon>
        <taxon>Paenibacillaceae</taxon>
        <taxon>Paenibacillus</taxon>
    </lineage>
</organism>
<dbReference type="Proteomes" id="UP000247476">
    <property type="component" value="Unassembled WGS sequence"/>
</dbReference>
<reference evidence="2 3" key="1">
    <citation type="submission" date="2018-05" db="EMBL/GenBank/DDBJ databases">
        <title>Paenibacillus flagellatus sp. nov., isolated from selenium mineral soil.</title>
        <authorList>
            <person name="Dai X."/>
        </authorList>
    </citation>
    <scope>NUCLEOTIDE SEQUENCE [LARGE SCALE GENOMIC DNA]</scope>
    <source>
        <strain evidence="2 3">DXL2</strain>
    </source>
</reference>
<comment type="caution">
    <text evidence="2">The sequence shown here is derived from an EMBL/GenBank/DDBJ whole genome shotgun (WGS) entry which is preliminary data.</text>
</comment>
<dbReference type="EMBL" id="QJVJ01000005">
    <property type="protein sequence ID" value="PYI54258.1"/>
    <property type="molecule type" value="Genomic_DNA"/>
</dbReference>
<dbReference type="AlphaFoldDB" id="A0A2V5K4W0"/>
<name>A0A2V5K4W0_9BACL</name>
<protein>
    <recommendedName>
        <fullName evidence="1">Copper amine oxidase-like N-terminal domain-containing protein</fullName>
    </recommendedName>
</protein>